<dbReference type="InterPro" id="IPR000734">
    <property type="entry name" value="TAG_lipase"/>
</dbReference>
<dbReference type="Proteomes" id="UP001233999">
    <property type="component" value="Unassembled WGS sequence"/>
</dbReference>
<dbReference type="GO" id="GO:0016042">
    <property type="term" value="P:lipid catabolic process"/>
    <property type="evidence" value="ECO:0007669"/>
    <property type="project" value="TreeGrafter"/>
</dbReference>
<reference evidence="6" key="1">
    <citation type="journal article" date="2023" name="IScience">
        <title>Live-bearing cockroach genome reveals convergent evolutionary mechanisms linked to viviparity in insects and beyond.</title>
        <authorList>
            <person name="Fouks B."/>
            <person name="Harrison M.C."/>
            <person name="Mikhailova A.A."/>
            <person name="Marchal E."/>
            <person name="English S."/>
            <person name="Carruthers M."/>
            <person name="Jennings E.C."/>
            <person name="Chiamaka E.L."/>
            <person name="Frigard R.A."/>
            <person name="Pippel M."/>
            <person name="Attardo G.M."/>
            <person name="Benoit J.B."/>
            <person name="Bornberg-Bauer E."/>
            <person name="Tobe S.S."/>
        </authorList>
    </citation>
    <scope>NUCLEOTIDE SEQUENCE</scope>
    <source>
        <strain evidence="6">Stay&amp;Tobe</strain>
    </source>
</reference>
<proteinExistence type="inferred from homology"/>
<gene>
    <name evidence="6" type="ORF">L9F63_021991</name>
</gene>
<dbReference type="Pfam" id="PF00151">
    <property type="entry name" value="Lipase"/>
    <property type="match status" value="1"/>
</dbReference>
<sequence>MPFFVTVDKDQKLDATDAEFVDVIHTNAFVQGKIEASGDVDFYVNGGINQPGCWNEANPFGCDHHRAPAYFAESINSKKGFYGWSCGGFFYYLMGLCPPRHPSIIMGDHVPIGTHGFYLVKTAAESPFALGPWLIDPLDDIKTKKINRIPGSEYIDNHVDTAVVEAMWTQPVVLLS</sequence>
<dbReference type="PANTHER" id="PTHR11610:SF151">
    <property type="entry name" value="PHOSPHOLIPASE A1 MEMBER A-LIKE PROTEIN"/>
    <property type="match status" value="1"/>
</dbReference>
<evidence type="ECO:0000259" key="5">
    <source>
        <dbReference type="Pfam" id="PF00151"/>
    </source>
</evidence>
<evidence type="ECO:0000313" key="6">
    <source>
        <dbReference type="EMBL" id="KAJ9583668.1"/>
    </source>
</evidence>
<comment type="caution">
    <text evidence="6">The sequence shown here is derived from an EMBL/GenBank/DDBJ whole genome shotgun (WGS) entry which is preliminary data.</text>
</comment>
<dbReference type="GO" id="GO:0016298">
    <property type="term" value="F:lipase activity"/>
    <property type="evidence" value="ECO:0007669"/>
    <property type="project" value="InterPro"/>
</dbReference>
<dbReference type="InterPro" id="IPR029058">
    <property type="entry name" value="AB_hydrolase_fold"/>
</dbReference>
<evidence type="ECO:0000256" key="4">
    <source>
        <dbReference type="RuleBase" id="RU004262"/>
    </source>
</evidence>
<organism evidence="6 7">
    <name type="scientific">Diploptera punctata</name>
    <name type="common">Pacific beetle cockroach</name>
    <dbReference type="NCBI Taxonomy" id="6984"/>
    <lineage>
        <taxon>Eukaryota</taxon>
        <taxon>Metazoa</taxon>
        <taxon>Ecdysozoa</taxon>
        <taxon>Arthropoda</taxon>
        <taxon>Hexapoda</taxon>
        <taxon>Insecta</taxon>
        <taxon>Pterygota</taxon>
        <taxon>Neoptera</taxon>
        <taxon>Polyneoptera</taxon>
        <taxon>Dictyoptera</taxon>
        <taxon>Blattodea</taxon>
        <taxon>Blaberoidea</taxon>
        <taxon>Blaberidae</taxon>
        <taxon>Diplopterinae</taxon>
        <taxon>Diploptera</taxon>
    </lineage>
</organism>
<evidence type="ECO:0000256" key="3">
    <source>
        <dbReference type="ARBA" id="ARBA00022525"/>
    </source>
</evidence>
<dbReference type="Gene3D" id="3.40.50.1820">
    <property type="entry name" value="alpha/beta hydrolase"/>
    <property type="match status" value="1"/>
</dbReference>
<keyword evidence="7" id="KW-1185">Reference proteome</keyword>
<feature type="domain" description="Lipase" evidence="5">
    <location>
        <begin position="2"/>
        <end position="99"/>
    </location>
</feature>
<protein>
    <recommendedName>
        <fullName evidence="5">Lipase domain-containing protein</fullName>
    </recommendedName>
</protein>
<dbReference type="EMBL" id="JASPKZ010007552">
    <property type="protein sequence ID" value="KAJ9583668.1"/>
    <property type="molecule type" value="Genomic_DNA"/>
</dbReference>
<name>A0AAD7ZNC1_DIPPU</name>
<comment type="subcellular location">
    <subcellularLocation>
        <location evidence="1">Secreted</location>
    </subcellularLocation>
</comment>
<dbReference type="AlphaFoldDB" id="A0AAD7ZNC1"/>
<evidence type="ECO:0000256" key="1">
    <source>
        <dbReference type="ARBA" id="ARBA00004613"/>
    </source>
</evidence>
<evidence type="ECO:0000313" key="7">
    <source>
        <dbReference type="Proteomes" id="UP001233999"/>
    </source>
</evidence>
<dbReference type="PANTHER" id="PTHR11610">
    <property type="entry name" value="LIPASE"/>
    <property type="match status" value="1"/>
</dbReference>
<reference evidence="6" key="2">
    <citation type="submission" date="2023-05" db="EMBL/GenBank/DDBJ databases">
        <authorList>
            <person name="Fouks B."/>
        </authorList>
    </citation>
    <scope>NUCLEOTIDE SEQUENCE</scope>
    <source>
        <strain evidence="6">Stay&amp;Tobe</strain>
        <tissue evidence="6">Testes</tissue>
    </source>
</reference>
<comment type="similarity">
    <text evidence="2 4">Belongs to the AB hydrolase superfamily. Lipase family.</text>
</comment>
<dbReference type="GO" id="GO:0017171">
    <property type="term" value="F:serine hydrolase activity"/>
    <property type="evidence" value="ECO:0007669"/>
    <property type="project" value="TreeGrafter"/>
</dbReference>
<accession>A0AAD7ZNC1</accession>
<keyword evidence="3" id="KW-0964">Secreted</keyword>
<dbReference type="InterPro" id="IPR013818">
    <property type="entry name" value="Lipase"/>
</dbReference>
<evidence type="ECO:0000256" key="2">
    <source>
        <dbReference type="ARBA" id="ARBA00010701"/>
    </source>
</evidence>
<dbReference type="SUPFAM" id="SSF53474">
    <property type="entry name" value="alpha/beta-Hydrolases"/>
    <property type="match status" value="1"/>
</dbReference>
<dbReference type="GO" id="GO:0005615">
    <property type="term" value="C:extracellular space"/>
    <property type="evidence" value="ECO:0007669"/>
    <property type="project" value="TreeGrafter"/>
</dbReference>